<dbReference type="PANTHER" id="PTHR41259:SF1">
    <property type="entry name" value="DOUBLE-STRAND BREAK REPAIR RAD50 ATPASE, PUTATIVE-RELATED"/>
    <property type="match status" value="1"/>
</dbReference>
<feature type="domain" description="YhaN AAA" evidence="2">
    <location>
        <begin position="1"/>
        <end position="57"/>
    </location>
</feature>
<name>A0ABP5EQR8_9ACTN</name>
<dbReference type="PANTHER" id="PTHR41259">
    <property type="entry name" value="DOUBLE-STRAND BREAK REPAIR RAD50 ATPASE, PUTATIVE-RELATED"/>
    <property type="match status" value="1"/>
</dbReference>
<dbReference type="Gene3D" id="3.40.50.300">
    <property type="entry name" value="P-loop containing nucleotide triphosphate hydrolases"/>
    <property type="match status" value="2"/>
</dbReference>
<keyword evidence="4" id="KW-1185">Reference proteome</keyword>
<sequence length="914" mass="99206">MRLLRIRLTDFRAVADRELTFAERGVTVVEGPNESGKSSTIEAFGLLLDELDSSKKEAVRAVKPRHTDAHPEVEAEFRVGDHHLVYRKRWLRPLTELRVLAPSPETLTGREAHERVQAILHQATDYDLFKALRVLQDKPFDVDRIAGSVSLRAALDAAAGGAGPTDGAEDTLVQRVEKEFARYYTPKHHQPTGEYRAALDAREAAVREADELAETLARVEADAERHGVVSGHLAELQRRLATDRGEAEEFRKKAAEVEARRRRRDDATTLVERAERDAELAARAWEARQALVLSVSDHEAELAEVRAEITEHASVRAAADERRDGALAMHQAADEAHRLALRRYQEADADYRWMRDAHELERVKADRESLDDAGRDVAVAQAELAATEIDDRLVDEIDAADRAVRDARTAIEVTAATVRVERLGEAAVTLSGPAGVPEARKPDAAASTATSSVALVETAVAVPGGEPVARRITDPLVVEAEGVLRVTLTPGASERELRAKLDEAESSLTSLCAQAGVRDLASARVRLHRHVEARASLQAAKSALQKLSKDPLALADEQARLEARIADHLDRRDPDSLPPAGRHEAETVAEHRRAESEETAAHLGLAAGALRSAEAETIRLAAVAENLRGLADHLAAEHEAARARLADARAAASDDAVEARDGEAAEALAAAVEDRAVHDAAYREAEPEQVALLLANARGVVERTEAEIAEARAELQRLAGRLETVGDDLADRQREAEARRDAADRERHAVTARAEAARLLRETLLRRRDEATRAYQGPFKERVEQFGRLVFGASFGVTVDTELRISHRTLHGRTDPYGELSTGAREAVAMCVRLACAALVSPEGGVPVIVDDALGAADPGRRRTLGALLAHAGGSGEGAQIIVFTCDPDRYRAVGSAQVRSLVHNGDRENSPAA</sequence>
<evidence type="ECO:0000313" key="3">
    <source>
        <dbReference type="EMBL" id="GAA2002699.1"/>
    </source>
</evidence>
<dbReference type="RefSeq" id="WP_344662510.1">
    <property type="nucleotide sequence ID" value="NZ_BAAAQM010000075.1"/>
</dbReference>
<dbReference type="Pfam" id="PF13514">
    <property type="entry name" value="AAA_27"/>
    <property type="match status" value="1"/>
</dbReference>
<dbReference type="Proteomes" id="UP001499854">
    <property type="component" value="Unassembled WGS sequence"/>
</dbReference>
<evidence type="ECO:0000313" key="4">
    <source>
        <dbReference type="Proteomes" id="UP001499854"/>
    </source>
</evidence>
<dbReference type="EMBL" id="BAAAQM010000075">
    <property type="protein sequence ID" value="GAA2002699.1"/>
    <property type="molecule type" value="Genomic_DNA"/>
</dbReference>
<feature type="coiled-coil region" evidence="1">
    <location>
        <begin position="694"/>
        <end position="728"/>
    </location>
</feature>
<feature type="coiled-coil region" evidence="1">
    <location>
        <begin position="494"/>
        <end position="550"/>
    </location>
</feature>
<proteinExistence type="predicted"/>
<dbReference type="SUPFAM" id="SSF52540">
    <property type="entry name" value="P-loop containing nucleoside triphosphate hydrolases"/>
    <property type="match status" value="1"/>
</dbReference>
<gene>
    <name evidence="3" type="ORF">GCM10009838_80830</name>
</gene>
<feature type="coiled-coil region" evidence="1">
    <location>
        <begin position="202"/>
        <end position="260"/>
    </location>
</feature>
<keyword evidence="1" id="KW-0175">Coiled coil</keyword>
<evidence type="ECO:0000256" key="1">
    <source>
        <dbReference type="SAM" id="Coils"/>
    </source>
</evidence>
<protein>
    <submittedName>
        <fullName evidence="3">AAA family ATPase</fullName>
    </submittedName>
</protein>
<organism evidence="3 4">
    <name type="scientific">Catenulispora subtropica</name>
    <dbReference type="NCBI Taxonomy" id="450798"/>
    <lineage>
        <taxon>Bacteria</taxon>
        <taxon>Bacillati</taxon>
        <taxon>Actinomycetota</taxon>
        <taxon>Actinomycetes</taxon>
        <taxon>Catenulisporales</taxon>
        <taxon>Catenulisporaceae</taxon>
        <taxon>Catenulispora</taxon>
    </lineage>
</organism>
<dbReference type="InterPro" id="IPR027417">
    <property type="entry name" value="P-loop_NTPase"/>
</dbReference>
<evidence type="ECO:0000259" key="2">
    <source>
        <dbReference type="Pfam" id="PF13514"/>
    </source>
</evidence>
<feature type="coiled-coil region" evidence="1">
    <location>
        <begin position="624"/>
        <end position="651"/>
    </location>
</feature>
<reference evidence="4" key="1">
    <citation type="journal article" date="2019" name="Int. J. Syst. Evol. Microbiol.">
        <title>The Global Catalogue of Microorganisms (GCM) 10K type strain sequencing project: providing services to taxonomists for standard genome sequencing and annotation.</title>
        <authorList>
            <consortium name="The Broad Institute Genomics Platform"/>
            <consortium name="The Broad Institute Genome Sequencing Center for Infectious Disease"/>
            <person name="Wu L."/>
            <person name="Ma J."/>
        </authorList>
    </citation>
    <scope>NUCLEOTIDE SEQUENCE [LARGE SCALE GENOMIC DNA]</scope>
    <source>
        <strain evidence="4">JCM 16013</strain>
    </source>
</reference>
<accession>A0ABP5EQR8</accession>
<dbReference type="InterPro" id="IPR038734">
    <property type="entry name" value="YhaN_AAA"/>
</dbReference>
<comment type="caution">
    <text evidence="3">The sequence shown here is derived from an EMBL/GenBank/DDBJ whole genome shotgun (WGS) entry which is preliminary data.</text>
</comment>